<feature type="region of interest" description="Disordered" evidence="1">
    <location>
        <begin position="1"/>
        <end position="44"/>
    </location>
</feature>
<dbReference type="Pfam" id="PF16012">
    <property type="entry name" value="DUF4780"/>
    <property type="match status" value="1"/>
</dbReference>
<organism evidence="3">
    <name type="scientific">Bactrocera latifrons</name>
    <name type="common">Malaysian fruit fly</name>
    <name type="synonym">Chaetodacus latifrons</name>
    <dbReference type="NCBI Taxonomy" id="174628"/>
    <lineage>
        <taxon>Eukaryota</taxon>
        <taxon>Metazoa</taxon>
        <taxon>Ecdysozoa</taxon>
        <taxon>Arthropoda</taxon>
        <taxon>Hexapoda</taxon>
        <taxon>Insecta</taxon>
        <taxon>Pterygota</taxon>
        <taxon>Neoptera</taxon>
        <taxon>Endopterygota</taxon>
        <taxon>Diptera</taxon>
        <taxon>Brachycera</taxon>
        <taxon>Muscomorpha</taxon>
        <taxon>Tephritoidea</taxon>
        <taxon>Tephritidae</taxon>
        <taxon>Bactrocera</taxon>
        <taxon>Bactrocera</taxon>
    </lineage>
</organism>
<dbReference type="EMBL" id="GDHF01007497">
    <property type="protein sequence ID" value="JAI44817.1"/>
    <property type="molecule type" value="Transcribed_RNA"/>
</dbReference>
<feature type="compositionally biased region" description="Polar residues" evidence="1">
    <location>
        <begin position="108"/>
        <end position="118"/>
    </location>
</feature>
<evidence type="ECO:0000313" key="3">
    <source>
        <dbReference type="EMBL" id="JAI44817.1"/>
    </source>
</evidence>
<evidence type="ECO:0000259" key="2">
    <source>
        <dbReference type="Pfam" id="PF16012"/>
    </source>
</evidence>
<feature type="region of interest" description="Disordered" evidence="1">
    <location>
        <begin position="60"/>
        <end position="145"/>
    </location>
</feature>
<dbReference type="InterPro" id="IPR031961">
    <property type="entry name" value="DUF4780"/>
</dbReference>
<dbReference type="AlphaFoldDB" id="A0A0K8W0Z6"/>
<feature type="compositionally biased region" description="Polar residues" evidence="1">
    <location>
        <begin position="85"/>
        <end position="98"/>
    </location>
</feature>
<feature type="domain" description="DUF4780" evidence="2">
    <location>
        <begin position="153"/>
        <end position="320"/>
    </location>
</feature>
<evidence type="ECO:0000256" key="1">
    <source>
        <dbReference type="SAM" id="MobiDB-lite"/>
    </source>
</evidence>
<dbReference type="OrthoDB" id="8045787at2759"/>
<feature type="compositionally biased region" description="Low complexity" evidence="1">
    <location>
        <begin position="1"/>
        <end position="25"/>
    </location>
</feature>
<proteinExistence type="predicted"/>
<reference evidence="3" key="1">
    <citation type="submission" date="2015-06" db="EMBL/GenBank/DDBJ databases">
        <authorList>
            <person name="Hoefler B.C."/>
            <person name="Straight P.D."/>
        </authorList>
    </citation>
    <scope>NUCLEOTIDE SEQUENCE</scope>
</reference>
<accession>A0A0K8W0Z6</accession>
<name>A0A0K8W0Z6_BACLA</name>
<sequence>MNETKTTTTKNTSTTTTRQRPTQTTMDNDNNSGTAAGKGVSGAKRKFSFLDALSPDERALFEERKGANTASNSKRNSGARDSGHANGNPTVRSSNGKTATAAAKRKSNQITPQEPPNSKKQRGNYAQVAGGQLSAPNPPRAAEGQRRYADALKGIRMAVLPLNYPAETLEAEELTALQDLLMEEVYRGCKDPVAFHGVYFKGGFMQIDCKDADSVKWLRETAPKLTGWKGPTLCVRRGEDIPIMHCMTVLLPRCEGKPYEFALGLVRNQNRGINTSAWRVVDSKMEGSGWRLNLCVDDESYKFIRKEGYRLSYRFSTVVMRPYKLKSTGKEGEKMQVDEEATRPSIVPAEQVATAITAEFPEEKRTAEEGELPSTQELMEGLEDLAGAAGYGADEDQLLIEPIL</sequence>
<gene>
    <name evidence="3" type="ORF">c0_g3_i1</name>
</gene>
<protein>
    <recommendedName>
        <fullName evidence="2">DUF4780 domain-containing protein</fullName>
    </recommendedName>
</protein>